<feature type="binding site" evidence="9">
    <location>
        <begin position="80"/>
        <end position="82"/>
    </location>
    <ligand>
        <name>a ribonucleoside 5'-phosphate</name>
        <dbReference type="ChEBI" id="CHEBI:58043"/>
    </ligand>
</feature>
<keyword evidence="4 9" id="KW-0418">Kinase</keyword>
<feature type="binding site" evidence="9">
    <location>
        <position position="190"/>
    </location>
    <ligand>
        <name>ATP</name>
        <dbReference type="ChEBI" id="CHEBI:30616"/>
    </ligand>
</feature>
<dbReference type="Gene3D" id="3.40.50.300">
    <property type="entry name" value="P-loop containing nucleotide triphosphate hydrolases"/>
    <property type="match status" value="1"/>
</dbReference>
<keyword evidence="1 9" id="KW-0963">Cytoplasm</keyword>
<protein>
    <recommendedName>
        <fullName evidence="9">Uridylate kinase</fullName>
        <shortName evidence="9">UK</shortName>
        <ecNumber evidence="9">2.7.4.14</ecNumber>
    </recommendedName>
    <alternativeName>
        <fullName evidence="9">ATP:UMP phosphotransferase</fullName>
    </alternativeName>
    <alternativeName>
        <fullName evidence="9">Deoxycytidylate kinase</fullName>
        <shortName evidence="9">CK</shortName>
        <shortName evidence="9">dCMP kinase</shortName>
    </alternativeName>
    <alternativeName>
        <fullName evidence="9">Uridine monophosphate kinase</fullName>
        <shortName evidence="9">UMP kinase</shortName>
        <shortName evidence="9">UMPK</shortName>
    </alternativeName>
</protein>
<comment type="subunit">
    <text evidence="9">Monomer.</text>
</comment>
<keyword evidence="7 9" id="KW-0539">Nucleus</keyword>
<dbReference type="OrthoDB" id="442176at2759"/>
<dbReference type="GO" id="GO:0019205">
    <property type="term" value="F:nucleobase-containing compound kinase activity"/>
    <property type="evidence" value="ECO:0007669"/>
    <property type="project" value="InterPro"/>
</dbReference>
<evidence type="ECO:0000256" key="1">
    <source>
        <dbReference type="ARBA" id="ARBA00022490"/>
    </source>
</evidence>
<dbReference type="FunFam" id="3.40.50.300:FF:000315">
    <property type="entry name" value="Adenylate kinase 1"/>
    <property type="match status" value="1"/>
</dbReference>
<feature type="binding site" evidence="9">
    <location>
        <position position="58"/>
    </location>
    <ligand>
        <name>a ribonucleoside 5'-phosphate</name>
        <dbReference type="ChEBI" id="CHEBI:58043"/>
    </ligand>
</feature>
<feature type="binding site" evidence="9">
    <location>
        <position position="162"/>
    </location>
    <ligand>
        <name>a ribonucleoside 5'-phosphate</name>
        <dbReference type="ChEBI" id="CHEBI:58043"/>
    </ligand>
</feature>
<reference evidence="10" key="1">
    <citation type="submission" date="2021-06" db="EMBL/GenBank/DDBJ databases">
        <authorList>
            <person name="Kallberg Y."/>
            <person name="Tangrot J."/>
            <person name="Rosling A."/>
        </authorList>
    </citation>
    <scope>NUCLEOTIDE SEQUENCE</scope>
    <source>
        <strain evidence="10">MT106</strain>
    </source>
</reference>
<accession>A0A9N9APM2</accession>
<name>A0A9N9APM2_9GLOM</name>
<comment type="caution">
    <text evidence="10">The sequence shown here is derived from an EMBL/GenBank/DDBJ whole genome shotgun (WGS) entry which is preliminary data.</text>
</comment>
<keyword evidence="2 9" id="KW-0808">Transferase</keyword>
<evidence type="ECO:0000313" key="10">
    <source>
        <dbReference type="EMBL" id="CAG8538253.1"/>
    </source>
</evidence>
<dbReference type="PANTHER" id="PTHR23359">
    <property type="entry name" value="NUCLEOTIDE KINASE"/>
    <property type="match status" value="1"/>
</dbReference>
<feature type="region of interest" description="NMPbind" evidence="9">
    <location>
        <begin position="52"/>
        <end position="82"/>
    </location>
</feature>
<feature type="binding site" evidence="9">
    <location>
        <position position="145"/>
    </location>
    <ligand>
        <name>ATP</name>
        <dbReference type="ChEBI" id="CHEBI:30616"/>
    </ligand>
</feature>
<dbReference type="HAMAP" id="MF_00235">
    <property type="entry name" value="Adenylate_kinase_Adk"/>
    <property type="match status" value="1"/>
</dbReference>
<dbReference type="HAMAP" id="MF_03172">
    <property type="entry name" value="Adenylate_kinase_UMP_CMP_kin"/>
    <property type="match status" value="1"/>
</dbReference>
<dbReference type="SUPFAM" id="SSF52540">
    <property type="entry name" value="P-loop containing nucleoside triphosphate hydrolases"/>
    <property type="match status" value="1"/>
</dbReference>
<dbReference type="GO" id="GO:0005737">
    <property type="term" value="C:cytoplasm"/>
    <property type="evidence" value="ECO:0007669"/>
    <property type="project" value="UniProtKB-SubCell"/>
</dbReference>
<dbReference type="InterPro" id="IPR033690">
    <property type="entry name" value="Adenylat_kinase_CS"/>
</dbReference>
<dbReference type="GO" id="GO:0006221">
    <property type="term" value="P:pyrimidine nucleotide biosynthetic process"/>
    <property type="evidence" value="ECO:0007669"/>
    <property type="project" value="UniProtKB-UniRule"/>
</dbReference>
<evidence type="ECO:0000256" key="5">
    <source>
        <dbReference type="ARBA" id="ARBA00022840"/>
    </source>
</evidence>
<dbReference type="GO" id="GO:0009123">
    <property type="term" value="P:nucleoside monophosphate metabolic process"/>
    <property type="evidence" value="ECO:0007669"/>
    <property type="project" value="UniProtKB-ARBA"/>
</dbReference>
<dbReference type="InterPro" id="IPR000850">
    <property type="entry name" value="Adenylat/UMP-CMP_kin"/>
</dbReference>
<evidence type="ECO:0000256" key="8">
    <source>
        <dbReference type="ARBA" id="ARBA00048116"/>
    </source>
</evidence>
<dbReference type="GO" id="GO:0006207">
    <property type="term" value="P:'de novo' pyrimidine nucleobase biosynthetic process"/>
    <property type="evidence" value="ECO:0007669"/>
    <property type="project" value="InterPro"/>
</dbReference>
<keyword evidence="3 9" id="KW-0547">Nucleotide-binding</keyword>
<dbReference type="EMBL" id="CAJVPL010000892">
    <property type="protein sequence ID" value="CAG8538253.1"/>
    <property type="molecule type" value="Genomic_DNA"/>
</dbReference>
<comment type="similarity">
    <text evidence="9">Belongs to the adenylate kinase family. UMP-CMP kinase subfamily.</text>
</comment>
<evidence type="ECO:0000256" key="4">
    <source>
        <dbReference type="ARBA" id="ARBA00022777"/>
    </source>
</evidence>
<feature type="binding site" evidence="9">
    <location>
        <begin position="107"/>
        <end position="110"/>
    </location>
    <ligand>
        <name>a ribonucleoside 5'-phosphate</name>
        <dbReference type="ChEBI" id="CHEBI:58043"/>
    </ligand>
</feature>
<feature type="binding site" evidence="9">
    <location>
        <begin position="32"/>
        <end position="37"/>
    </location>
    <ligand>
        <name>ATP</name>
        <dbReference type="ChEBI" id="CHEBI:30616"/>
    </ligand>
</feature>
<comment type="subcellular location">
    <subcellularLocation>
        <location evidence="9">Cytoplasm</location>
    </subcellularLocation>
    <subcellularLocation>
        <location evidence="9">Nucleus</location>
    </subcellularLocation>
    <text evidence="9">Predominantly cytoplasmic.</text>
</comment>
<dbReference type="CDD" id="cd01428">
    <property type="entry name" value="ADK"/>
    <property type="match status" value="1"/>
</dbReference>
<comment type="function">
    <text evidence="9">Catalyzes the phosphorylation of pyrimidine nucleoside monophosphates at the expense of ATP. Plays an important role in de novo pyrimidine nucleotide biosynthesis. Has preference for UMP and dUMP as phosphate acceptors, but can also use CMP, dCMP and AMP.</text>
</comment>
<dbReference type="GO" id="GO:0005634">
    <property type="term" value="C:nucleus"/>
    <property type="evidence" value="ECO:0007669"/>
    <property type="project" value="UniProtKB-SubCell"/>
</dbReference>
<feature type="binding site" evidence="9">
    <location>
        <position position="114"/>
    </location>
    <ligand>
        <name>a ribonucleoside 5'-phosphate</name>
        <dbReference type="ChEBI" id="CHEBI:58043"/>
    </ligand>
</feature>
<evidence type="ECO:0000313" key="11">
    <source>
        <dbReference type="Proteomes" id="UP000789831"/>
    </source>
</evidence>
<keyword evidence="5 9" id="KW-0067">ATP-binding</keyword>
<dbReference type="GO" id="GO:0016776">
    <property type="term" value="F:phosphotransferase activity, phosphate group as acceptor"/>
    <property type="evidence" value="ECO:0007669"/>
    <property type="project" value="InterPro"/>
</dbReference>
<keyword evidence="6 9" id="KW-0665">Pyrimidine biosynthesis</keyword>
<comment type="catalytic activity">
    <reaction evidence="8 9">
        <text>UMP + ATP = UDP + ADP</text>
        <dbReference type="Rhea" id="RHEA:24400"/>
        <dbReference type="ChEBI" id="CHEBI:30616"/>
        <dbReference type="ChEBI" id="CHEBI:57865"/>
        <dbReference type="ChEBI" id="CHEBI:58223"/>
        <dbReference type="ChEBI" id="CHEBI:456216"/>
        <dbReference type="EC" id="2.7.4.14"/>
    </reaction>
</comment>
<dbReference type="Pfam" id="PF00406">
    <property type="entry name" value="ADK"/>
    <property type="match status" value="1"/>
</dbReference>
<dbReference type="PROSITE" id="PS00113">
    <property type="entry name" value="ADENYLATE_KINASE"/>
    <property type="match status" value="1"/>
</dbReference>
<feature type="region of interest" description="LID" evidence="9">
    <location>
        <begin position="144"/>
        <end position="154"/>
    </location>
</feature>
<dbReference type="InterPro" id="IPR027417">
    <property type="entry name" value="P-loop_NTPase"/>
</dbReference>
<evidence type="ECO:0000256" key="2">
    <source>
        <dbReference type="ARBA" id="ARBA00022679"/>
    </source>
</evidence>
<dbReference type="PRINTS" id="PR00094">
    <property type="entry name" value="ADENYLTKNASE"/>
</dbReference>
<organism evidence="10 11">
    <name type="scientific">Ambispora gerdemannii</name>
    <dbReference type="NCBI Taxonomy" id="144530"/>
    <lineage>
        <taxon>Eukaryota</taxon>
        <taxon>Fungi</taxon>
        <taxon>Fungi incertae sedis</taxon>
        <taxon>Mucoromycota</taxon>
        <taxon>Glomeromycotina</taxon>
        <taxon>Glomeromycetes</taxon>
        <taxon>Archaeosporales</taxon>
        <taxon>Ambisporaceae</taxon>
        <taxon>Ambispora</taxon>
    </lineage>
</organism>
<proteinExistence type="inferred from homology"/>
<evidence type="ECO:0000256" key="6">
    <source>
        <dbReference type="ARBA" id="ARBA00022975"/>
    </source>
</evidence>
<evidence type="ECO:0000256" key="9">
    <source>
        <dbReference type="HAMAP-Rule" id="MF_03172"/>
    </source>
</evidence>
<sequence>MDNKELKNEDSTKPKKLSKNDVMVVFVLGGPGSGKGTQSEKLVKDFGFIHLSAGDLLRAEQQRPDSLYSELIAKTIRDGEIVPSELTIALLEQSMRESGGKRFLIDGFPRKMDQAIKFEEDVIEAHSVLFFDCSEEVMLERLLERGKTSGRADDNIETIQKRFISFKQQSYPVIEYYQKLGKVHSISCEDLPDIVYQKVKNIYNEVFDENQ</sequence>
<dbReference type="AlphaFoldDB" id="A0A9N9APM2"/>
<feature type="binding site" evidence="9">
    <location>
        <position position="151"/>
    </location>
    <ligand>
        <name>a ribonucleoside 5'-phosphate</name>
        <dbReference type="ChEBI" id="CHEBI:58043"/>
    </ligand>
</feature>
<dbReference type="Proteomes" id="UP000789831">
    <property type="component" value="Unassembled WGS sequence"/>
</dbReference>
<dbReference type="InterPro" id="IPR006266">
    <property type="entry name" value="UMP_CMP_kinase"/>
</dbReference>
<gene>
    <name evidence="10" type="ORF">AGERDE_LOCUS6055</name>
</gene>
<dbReference type="NCBIfam" id="TIGR01359">
    <property type="entry name" value="UMP_CMP_kin_fam"/>
    <property type="match status" value="1"/>
</dbReference>
<evidence type="ECO:0000256" key="3">
    <source>
        <dbReference type="ARBA" id="ARBA00022741"/>
    </source>
</evidence>
<keyword evidence="11" id="KW-1185">Reference proteome</keyword>
<dbReference type="GO" id="GO:0005524">
    <property type="term" value="F:ATP binding"/>
    <property type="evidence" value="ECO:0007669"/>
    <property type="project" value="UniProtKB-KW"/>
</dbReference>
<comment type="domain">
    <text evidence="9">Consists of three domains, a large central CORE domain and two small peripheral domains, NMPbind and LID, which undergo movements during catalysis. The LID domain closes over the site of phosphoryl transfer upon ATP binding. Assembling and dissambling the active center during each catalytic cycle provides an effective means to prevent ATP hydrolysis.</text>
</comment>
<evidence type="ECO:0000256" key="7">
    <source>
        <dbReference type="ARBA" id="ARBA00023242"/>
    </source>
</evidence>
<dbReference type="EC" id="2.7.4.14" evidence="9"/>
<comment type="cofactor">
    <cofactor evidence="9">
        <name>Mg(2+)</name>
        <dbReference type="ChEBI" id="CHEBI:18420"/>
    </cofactor>
    <text evidence="9">Binds 1 Mg(2+) ion per monomer.</text>
</comment>